<comment type="caution">
    <text evidence="6">The sequence shown here is derived from an EMBL/GenBank/DDBJ whole genome shotgun (WGS) entry which is preliminary data.</text>
</comment>
<evidence type="ECO:0000256" key="3">
    <source>
        <dbReference type="ARBA" id="ARBA00022741"/>
    </source>
</evidence>
<dbReference type="RefSeq" id="WP_094364671.1">
    <property type="nucleotide sequence ID" value="NZ_NMVQ01000034.1"/>
</dbReference>
<dbReference type="InterPro" id="IPR051409">
    <property type="entry name" value="Atypical_kinase_ADCK"/>
</dbReference>
<accession>A0A255GUN0</accession>
<dbReference type="SUPFAM" id="SSF56112">
    <property type="entry name" value="Protein kinase-like (PK-like)"/>
    <property type="match status" value="1"/>
</dbReference>
<dbReference type="Pfam" id="PF03109">
    <property type="entry name" value="ABC1"/>
    <property type="match status" value="1"/>
</dbReference>
<dbReference type="CDD" id="cd13970">
    <property type="entry name" value="ABC1_ADCK3"/>
    <property type="match status" value="1"/>
</dbReference>
<evidence type="ECO:0000256" key="4">
    <source>
        <dbReference type="ARBA" id="ARBA00022840"/>
    </source>
</evidence>
<name>A0A255GUN0_9ACTN</name>
<comment type="similarity">
    <text evidence="1">Belongs to the protein kinase superfamily. ADCK protein kinase family.</text>
</comment>
<dbReference type="AlphaFoldDB" id="A0A255GUN0"/>
<dbReference type="InterPro" id="IPR011009">
    <property type="entry name" value="Kinase-like_dom_sf"/>
</dbReference>
<feature type="domain" description="ABC1 atypical kinase-like" evidence="5">
    <location>
        <begin position="103"/>
        <end position="340"/>
    </location>
</feature>
<organism evidence="6 7">
    <name type="scientific">Enemella dayhoffiae</name>
    <dbReference type="NCBI Taxonomy" id="2016507"/>
    <lineage>
        <taxon>Bacteria</taxon>
        <taxon>Bacillati</taxon>
        <taxon>Actinomycetota</taxon>
        <taxon>Actinomycetes</taxon>
        <taxon>Propionibacteriales</taxon>
        <taxon>Propionibacteriaceae</taxon>
        <taxon>Enemella</taxon>
    </lineage>
</organism>
<reference evidence="6 7" key="1">
    <citation type="submission" date="2017-07" db="EMBL/GenBank/DDBJ databases">
        <title>Draft whole genome sequences of clinical Proprionibacteriaceae strains.</title>
        <authorList>
            <person name="Bernier A.-M."/>
            <person name="Bernard K."/>
            <person name="Domingo M.-C."/>
        </authorList>
    </citation>
    <scope>NUCLEOTIDE SEQUENCE [LARGE SCALE GENOMIC DNA]</scope>
    <source>
        <strain evidence="6 7">NML 130396</strain>
    </source>
</reference>
<keyword evidence="4 6" id="KW-0067">ATP-binding</keyword>
<evidence type="ECO:0000313" key="7">
    <source>
        <dbReference type="Proteomes" id="UP000216311"/>
    </source>
</evidence>
<dbReference type="Proteomes" id="UP000216311">
    <property type="component" value="Unassembled WGS sequence"/>
</dbReference>
<evidence type="ECO:0000313" key="6">
    <source>
        <dbReference type="EMBL" id="OYO19378.1"/>
    </source>
</evidence>
<keyword evidence="2" id="KW-0808">Transferase</keyword>
<keyword evidence="7" id="KW-1185">Reference proteome</keyword>
<dbReference type="GO" id="GO:0016740">
    <property type="term" value="F:transferase activity"/>
    <property type="evidence" value="ECO:0007669"/>
    <property type="project" value="UniProtKB-KW"/>
</dbReference>
<dbReference type="PANTHER" id="PTHR43851">
    <property type="match status" value="1"/>
</dbReference>
<dbReference type="EMBL" id="NMVQ01000034">
    <property type="protein sequence ID" value="OYO19378.1"/>
    <property type="molecule type" value="Genomic_DNA"/>
</dbReference>
<keyword evidence="3" id="KW-0547">Nucleotide-binding</keyword>
<protein>
    <submittedName>
        <fullName evidence="6">ABC transporter ATP-binding protein</fullName>
    </submittedName>
</protein>
<evidence type="ECO:0000256" key="1">
    <source>
        <dbReference type="ARBA" id="ARBA00009670"/>
    </source>
</evidence>
<dbReference type="InterPro" id="IPR034646">
    <property type="entry name" value="ADCK3_dom"/>
</dbReference>
<dbReference type="OrthoDB" id="9795390at2"/>
<evidence type="ECO:0000259" key="5">
    <source>
        <dbReference type="Pfam" id="PF03109"/>
    </source>
</evidence>
<evidence type="ECO:0000256" key="2">
    <source>
        <dbReference type="ARBA" id="ARBA00022679"/>
    </source>
</evidence>
<sequence length="450" mass="48918">MARTPDSDREPAEVNSSALHRGSRLLSLPLGAAGRATRGLGRRLAGSSADQVSSQLRAESAEQLFRVLGELKGGAMKFGQVLSLFEVMLPEDIAGPYAVQLKKLQETAPPMPTSRVHAVLARELGPNWRELFSDFSARPAAAASIGQVHRAVWKATGQPVAVKVQYPGADRALESDLKQLGRLVSVIAPLTGGIEVKPLVSEIAERILEEADYDLEAANQQQAAEGFDGHPEFFVPRVLAQTARSMVSEWVEGESLGSTVDAPDDERNEIGLRYARFLFAGPSEVGLLHADPHPGNFKVLPDGRLGVVDFGLVQKLPDGLPASMGRLMRIATERDAERVTAGLKAEGFIARNARNVNPQELLDYLSPFLEPAASEEFHFHRAWMQAEFKRVGDSKVHGSIVQQLNLPPSYALIHRVWLGGIAVLSQLDVRARFAAILDEYLPEWKASPGA</sequence>
<proteinExistence type="inferred from homology"/>
<dbReference type="InterPro" id="IPR004147">
    <property type="entry name" value="ABC1_dom"/>
</dbReference>
<dbReference type="PANTHER" id="PTHR43851:SF3">
    <property type="entry name" value="COENZYME Q8"/>
    <property type="match status" value="1"/>
</dbReference>
<gene>
    <name evidence="6" type="ORF">CGZ93_13540</name>
</gene>
<dbReference type="GO" id="GO:0005524">
    <property type="term" value="F:ATP binding"/>
    <property type="evidence" value="ECO:0007669"/>
    <property type="project" value="UniProtKB-KW"/>
</dbReference>